<feature type="compositionally biased region" description="Polar residues" evidence="4">
    <location>
        <begin position="321"/>
        <end position="343"/>
    </location>
</feature>
<dbReference type="PROSITE" id="PS50297">
    <property type="entry name" value="ANK_REP_REGION"/>
    <property type="match status" value="3"/>
</dbReference>
<evidence type="ECO:0000256" key="3">
    <source>
        <dbReference type="SAM" id="Coils"/>
    </source>
</evidence>
<dbReference type="Pfam" id="PF00023">
    <property type="entry name" value="Ank"/>
    <property type="match status" value="1"/>
</dbReference>
<dbReference type="GeneID" id="107035268"/>
<evidence type="ECO:0000256" key="1">
    <source>
        <dbReference type="ARBA" id="ARBA00023054"/>
    </source>
</evidence>
<dbReference type="PANTHER" id="PTHR24147:SF64">
    <property type="entry name" value="ANKYRIN REPEAT DOMAIN-CONTAINING PROTEIN 19-RELATED"/>
    <property type="match status" value="1"/>
</dbReference>
<feature type="compositionally biased region" description="Basic and acidic residues" evidence="4">
    <location>
        <begin position="628"/>
        <end position="638"/>
    </location>
</feature>
<feature type="region of interest" description="Disordered" evidence="4">
    <location>
        <begin position="476"/>
        <end position="496"/>
    </location>
</feature>
<dbReference type="Pfam" id="PF14915">
    <property type="entry name" value="CCDC144C"/>
    <property type="match status" value="1"/>
</dbReference>
<feature type="coiled-coil region" evidence="3">
    <location>
        <begin position="676"/>
        <end position="775"/>
    </location>
</feature>
<name>A0ABM5CLD2_VICPA</name>
<keyword evidence="6" id="KW-1185">Reference proteome</keyword>
<dbReference type="RefSeq" id="XP_072809467.1">
    <property type="nucleotide sequence ID" value="XM_072953366.1"/>
</dbReference>
<dbReference type="Pfam" id="PF13637">
    <property type="entry name" value="Ank_4"/>
    <property type="match status" value="1"/>
</dbReference>
<dbReference type="InterPro" id="IPR039497">
    <property type="entry name" value="CC144C-like_CC_dom"/>
</dbReference>
<dbReference type="SMART" id="SM00248">
    <property type="entry name" value="ANK"/>
    <property type="match status" value="5"/>
</dbReference>
<evidence type="ECO:0000313" key="7">
    <source>
        <dbReference type="RefSeq" id="XP_072809467.1"/>
    </source>
</evidence>
<dbReference type="Gene3D" id="1.25.40.20">
    <property type="entry name" value="Ankyrin repeat-containing domain"/>
    <property type="match status" value="2"/>
</dbReference>
<feature type="domain" description="CCDC144C-like coiled-coil" evidence="5">
    <location>
        <begin position="420"/>
        <end position="637"/>
    </location>
</feature>
<feature type="repeat" description="ANK" evidence="2">
    <location>
        <begin position="189"/>
        <end position="221"/>
    </location>
</feature>
<sequence>MVPAAGRGGQQNSVVLQKLKPDTPYTITLSSLCSDVEGGRMTGRGETMVRGLARNVQVYNPPNSGDVGWTLPLAGAAAPRVCAALAGTRPPEPIPHMSDLIWYFSFFLAYFPRRERTRLGEGRPRTALHLACTRGQSSVVALLIQWRCDLDASDEEGKTALIKAVQCRKEVCVTVLLEHGADPNLVDGCQNTALHYAVLAEDTSIAAKLLHYKANIEAINKYKYTPLLLAIRENKEEMVKFLIENGANVHAVDKLQRSALMLAVHHDSPEIVKLLLEKRVNTDLLDLHGWFAGRYACYNGFKHLYQLIVDYRARRIPNTPPQNSDLGQSSAKKSLPSSHTGAENIQEKLQLSGKDDKEEMIVKLGTSNGSCMDPLKNVEQKTDLVVEISPGHEDISVIRVSPKHDIDDSRPPSDDDLALAPKDTMDFELSDPKDSSEVLPQQLPEAEHQFRGPEIELHPRRDALRPTTLVLQCVHRDRGQAQRSNKETEPLSQSKQGDVVKYIAKQAFLKETIWKLQSENTLLRQQLEVAQNEARSEKTIFNTPKPFLDHMGKLEAMSTRVLMLEEGNKELIKECRCLKDRLCQYETDRAEMEARMRQLQQELADTRKKVSTLEASLEVTAHHQTNSENKRQDGERKPHQTANPNADLPAKEESTSSVLVHLSAETQLLLKELLPMTEMQKKREALEEEKKKLEEEVVNLRCHLERNTVERSQVEQDKRETEEETREDVVKALKKLKRAVKYRRETEKRGRRDVVEKLEEISQFLQAQAAFQENVLEDKRASVSQTEQS</sequence>
<feature type="repeat" description="ANK" evidence="2">
    <location>
        <begin position="123"/>
        <end position="155"/>
    </location>
</feature>
<dbReference type="Proteomes" id="UP001652581">
    <property type="component" value="Chromosome 32"/>
</dbReference>
<evidence type="ECO:0000259" key="5">
    <source>
        <dbReference type="Pfam" id="PF14915"/>
    </source>
</evidence>
<keyword evidence="2" id="KW-0040">ANK repeat</keyword>
<dbReference type="Pfam" id="PF12796">
    <property type="entry name" value="Ank_2"/>
    <property type="match status" value="1"/>
</dbReference>
<gene>
    <name evidence="7" type="primary">LOC107035268</name>
</gene>
<evidence type="ECO:0000313" key="6">
    <source>
        <dbReference type="Proteomes" id="UP001652581"/>
    </source>
</evidence>
<feature type="region of interest" description="Disordered" evidence="4">
    <location>
        <begin position="319"/>
        <end position="343"/>
    </location>
</feature>
<evidence type="ECO:0000256" key="4">
    <source>
        <dbReference type="SAM" id="MobiDB-lite"/>
    </source>
</evidence>
<organism evidence="6 7">
    <name type="scientific">Vicugna pacos</name>
    <name type="common">Alpaca</name>
    <name type="synonym">Lama pacos</name>
    <dbReference type="NCBI Taxonomy" id="30538"/>
    <lineage>
        <taxon>Eukaryota</taxon>
        <taxon>Metazoa</taxon>
        <taxon>Chordata</taxon>
        <taxon>Craniata</taxon>
        <taxon>Vertebrata</taxon>
        <taxon>Euteleostomi</taxon>
        <taxon>Mammalia</taxon>
        <taxon>Eutheria</taxon>
        <taxon>Laurasiatheria</taxon>
        <taxon>Artiodactyla</taxon>
        <taxon>Tylopoda</taxon>
        <taxon>Camelidae</taxon>
        <taxon>Vicugna</taxon>
    </lineage>
</organism>
<feature type="repeat" description="ANK" evidence="2">
    <location>
        <begin position="222"/>
        <end position="254"/>
    </location>
</feature>
<dbReference type="PROSITE" id="PS50088">
    <property type="entry name" value="ANK_REPEAT"/>
    <property type="match status" value="5"/>
</dbReference>
<dbReference type="PANTHER" id="PTHR24147">
    <property type="entry name" value="ANKYRIN REPEAT DOMAIN 36-RELATED"/>
    <property type="match status" value="1"/>
</dbReference>
<protein>
    <recommendedName>
        <fullName evidence="5">CCDC144C-like coiled-coil domain-containing protein</fullName>
    </recommendedName>
</protein>
<accession>A0ABM5CLD2</accession>
<feature type="coiled-coil region" evidence="3">
    <location>
        <begin position="582"/>
        <end position="616"/>
    </location>
</feature>
<evidence type="ECO:0000256" key="2">
    <source>
        <dbReference type="PROSITE-ProRule" id="PRU00023"/>
    </source>
</evidence>
<reference evidence="7" key="1">
    <citation type="submission" date="2025-08" db="UniProtKB">
        <authorList>
            <consortium name="RefSeq"/>
        </authorList>
    </citation>
    <scope>IDENTIFICATION</scope>
</reference>
<feature type="compositionally biased region" description="Basic and acidic residues" evidence="4">
    <location>
        <begin position="476"/>
        <end position="489"/>
    </location>
</feature>
<dbReference type="InterPro" id="IPR002110">
    <property type="entry name" value="Ankyrin_rpt"/>
</dbReference>
<feature type="repeat" description="ANK" evidence="2">
    <location>
        <begin position="156"/>
        <end position="188"/>
    </location>
</feature>
<proteinExistence type="predicted"/>
<feature type="region of interest" description="Disordered" evidence="4">
    <location>
        <begin position="619"/>
        <end position="654"/>
    </location>
</feature>
<dbReference type="SUPFAM" id="SSF48403">
    <property type="entry name" value="Ankyrin repeat"/>
    <property type="match status" value="1"/>
</dbReference>
<dbReference type="InterPro" id="IPR036770">
    <property type="entry name" value="Ankyrin_rpt-contain_sf"/>
</dbReference>
<keyword evidence="1 3" id="KW-0175">Coiled coil</keyword>
<dbReference type="InterPro" id="IPR050657">
    <property type="entry name" value="Ankyrin_repeat_domain"/>
</dbReference>
<feature type="repeat" description="ANK" evidence="2">
    <location>
        <begin position="255"/>
        <end position="287"/>
    </location>
</feature>